<keyword evidence="2" id="KW-0472">Membrane</keyword>
<proteinExistence type="predicted"/>
<evidence type="ECO:0000256" key="1">
    <source>
        <dbReference type="SAM" id="MobiDB-lite"/>
    </source>
</evidence>
<reference evidence="3" key="1">
    <citation type="submission" date="2023-06" db="EMBL/GenBank/DDBJ databases">
        <title>Genome-scale phylogeny and comparative genomics of the fungal order Sordariales.</title>
        <authorList>
            <consortium name="Lawrence Berkeley National Laboratory"/>
            <person name="Hensen N."/>
            <person name="Bonometti L."/>
            <person name="Westerberg I."/>
            <person name="Brannstrom I.O."/>
            <person name="Guillou S."/>
            <person name="Cros-Aarteil S."/>
            <person name="Calhoun S."/>
            <person name="Haridas S."/>
            <person name="Kuo A."/>
            <person name="Mondo S."/>
            <person name="Pangilinan J."/>
            <person name="Riley R."/>
            <person name="LaButti K."/>
            <person name="Andreopoulos B."/>
            <person name="Lipzen A."/>
            <person name="Chen C."/>
            <person name="Yanf M."/>
            <person name="Daum C."/>
            <person name="Ng V."/>
            <person name="Clum A."/>
            <person name="Steindorff A."/>
            <person name="Ohm R."/>
            <person name="Martin F."/>
            <person name="Silar P."/>
            <person name="Natvig D."/>
            <person name="Lalanne C."/>
            <person name="Gautier V."/>
            <person name="Ament-velasquez S.L."/>
            <person name="Kruys A."/>
            <person name="Hutchinson M.I."/>
            <person name="Powell A.J."/>
            <person name="Barry K."/>
            <person name="Miller A.N."/>
            <person name="Grigoriev I.V."/>
            <person name="Debuchy R."/>
            <person name="Gladieux P."/>
            <person name="Thoren M.H."/>
            <person name="Johannesson H."/>
        </authorList>
    </citation>
    <scope>NUCLEOTIDE SEQUENCE</scope>
    <source>
        <strain evidence="3">SMH3391-2</strain>
    </source>
</reference>
<evidence type="ECO:0000313" key="3">
    <source>
        <dbReference type="EMBL" id="KAK0625050.1"/>
    </source>
</evidence>
<dbReference type="Proteomes" id="UP001174934">
    <property type="component" value="Unassembled WGS sequence"/>
</dbReference>
<dbReference type="AlphaFoldDB" id="A0AA39X1C5"/>
<keyword evidence="2" id="KW-1133">Transmembrane helix</keyword>
<organism evidence="3 4">
    <name type="scientific">Bombardia bombarda</name>
    <dbReference type="NCBI Taxonomy" id="252184"/>
    <lineage>
        <taxon>Eukaryota</taxon>
        <taxon>Fungi</taxon>
        <taxon>Dikarya</taxon>
        <taxon>Ascomycota</taxon>
        <taxon>Pezizomycotina</taxon>
        <taxon>Sordariomycetes</taxon>
        <taxon>Sordariomycetidae</taxon>
        <taxon>Sordariales</taxon>
        <taxon>Lasiosphaeriaceae</taxon>
        <taxon>Bombardia</taxon>
    </lineage>
</organism>
<accession>A0AA39X1C5</accession>
<comment type="caution">
    <text evidence="3">The sequence shown here is derived from an EMBL/GenBank/DDBJ whole genome shotgun (WGS) entry which is preliminary data.</text>
</comment>
<feature type="region of interest" description="Disordered" evidence="1">
    <location>
        <begin position="54"/>
        <end position="91"/>
    </location>
</feature>
<gene>
    <name evidence="3" type="ORF">B0T17DRAFT_260104</name>
</gene>
<evidence type="ECO:0000256" key="2">
    <source>
        <dbReference type="SAM" id="Phobius"/>
    </source>
</evidence>
<dbReference type="EMBL" id="JAULSR010000003">
    <property type="protein sequence ID" value="KAK0625050.1"/>
    <property type="molecule type" value="Genomic_DNA"/>
</dbReference>
<feature type="transmembrane region" description="Helical" evidence="2">
    <location>
        <begin position="7"/>
        <end position="27"/>
    </location>
</feature>
<sequence>MGCHASIVCVADVVMLFGPLSLLLPLFSSLPSLPQSLRIQYVQDFGDESCCLEKGAGWRSDDEKGMRRTRREKRGERERSEDATRRHSKGRAATDLTPEVIVSRVGYVVYCTALRRSIIPGRYVGQGIFSPVNTDIRYKYR</sequence>
<protein>
    <submittedName>
        <fullName evidence="3">Uncharacterized protein</fullName>
    </submittedName>
</protein>
<keyword evidence="4" id="KW-1185">Reference proteome</keyword>
<feature type="compositionally biased region" description="Basic and acidic residues" evidence="1">
    <location>
        <begin position="73"/>
        <end position="85"/>
    </location>
</feature>
<name>A0AA39X1C5_9PEZI</name>
<evidence type="ECO:0000313" key="4">
    <source>
        <dbReference type="Proteomes" id="UP001174934"/>
    </source>
</evidence>
<keyword evidence="2" id="KW-0812">Transmembrane</keyword>